<proteinExistence type="predicted"/>
<dbReference type="AlphaFoldDB" id="A0AAD6ME73"/>
<evidence type="ECO:0000313" key="2">
    <source>
        <dbReference type="Proteomes" id="UP001164929"/>
    </source>
</evidence>
<sequence length="92" mass="10712">MRSKDKRLITISYCRMRDLRLVFTREQNNGGSLDQIAQQARKNSGSIGEFLKKLEFERSYHGKEMAQENAKPWLFLSNNTIEQLRENSSGCL</sequence>
<organism evidence="1 2">
    <name type="scientific">Populus alba x Populus x berolinensis</name>
    <dbReference type="NCBI Taxonomy" id="444605"/>
    <lineage>
        <taxon>Eukaryota</taxon>
        <taxon>Viridiplantae</taxon>
        <taxon>Streptophyta</taxon>
        <taxon>Embryophyta</taxon>
        <taxon>Tracheophyta</taxon>
        <taxon>Spermatophyta</taxon>
        <taxon>Magnoliopsida</taxon>
        <taxon>eudicotyledons</taxon>
        <taxon>Gunneridae</taxon>
        <taxon>Pentapetalae</taxon>
        <taxon>rosids</taxon>
        <taxon>fabids</taxon>
        <taxon>Malpighiales</taxon>
        <taxon>Salicaceae</taxon>
        <taxon>Saliceae</taxon>
        <taxon>Populus</taxon>
    </lineage>
</organism>
<dbReference type="Proteomes" id="UP001164929">
    <property type="component" value="Chromosome 9"/>
</dbReference>
<protein>
    <submittedName>
        <fullName evidence="1">Uncharacterized protein</fullName>
    </submittedName>
</protein>
<name>A0AAD6ME73_9ROSI</name>
<keyword evidence="2" id="KW-1185">Reference proteome</keyword>
<evidence type="ECO:0000313" key="1">
    <source>
        <dbReference type="EMBL" id="KAJ6983928.1"/>
    </source>
</evidence>
<comment type="caution">
    <text evidence="1">The sequence shown here is derived from an EMBL/GenBank/DDBJ whole genome shotgun (WGS) entry which is preliminary data.</text>
</comment>
<accession>A0AAD6ME73</accession>
<gene>
    <name evidence="1" type="ORF">NC653_022216</name>
</gene>
<dbReference type="EMBL" id="JAQIZT010000009">
    <property type="protein sequence ID" value="KAJ6983928.1"/>
    <property type="molecule type" value="Genomic_DNA"/>
</dbReference>
<reference evidence="1" key="1">
    <citation type="journal article" date="2023" name="Mol. Ecol. Resour.">
        <title>Chromosome-level genome assembly of a triploid poplar Populus alba 'Berolinensis'.</title>
        <authorList>
            <person name="Chen S."/>
            <person name="Yu Y."/>
            <person name="Wang X."/>
            <person name="Wang S."/>
            <person name="Zhang T."/>
            <person name="Zhou Y."/>
            <person name="He R."/>
            <person name="Meng N."/>
            <person name="Wang Y."/>
            <person name="Liu W."/>
            <person name="Liu Z."/>
            <person name="Liu J."/>
            <person name="Guo Q."/>
            <person name="Huang H."/>
            <person name="Sederoff R.R."/>
            <person name="Wang G."/>
            <person name="Qu G."/>
            <person name="Chen S."/>
        </authorList>
    </citation>
    <scope>NUCLEOTIDE SEQUENCE</scope>
    <source>
        <strain evidence="1">SC-2020</strain>
    </source>
</reference>